<reference evidence="2 3" key="1">
    <citation type="journal article" date="2020" name="Insects">
        <title>Bacteria Belonging to Pseudomonas typographi sp. nov. from the Bark Beetle Ips typographus Have Genomic Potential to Aid in the Host Ecology.</title>
        <authorList>
            <person name="Peral-Aranega E."/>
            <person name="Saati-Santamaria Z."/>
            <person name="Kolarik M."/>
            <person name="Rivas R."/>
            <person name="Garcia-Fraile P."/>
        </authorList>
    </citation>
    <scope>NUCLEOTIDE SEQUENCE [LARGE SCALE GENOMIC DNA]</scope>
    <source>
        <strain evidence="2 3">CA3A</strain>
    </source>
</reference>
<accession>A0ABR7Z2H9</accession>
<organism evidence="2 3">
    <name type="scientific">Pseudomonas typographi</name>
    <dbReference type="NCBI Taxonomy" id="2715964"/>
    <lineage>
        <taxon>Bacteria</taxon>
        <taxon>Pseudomonadati</taxon>
        <taxon>Pseudomonadota</taxon>
        <taxon>Gammaproteobacteria</taxon>
        <taxon>Pseudomonadales</taxon>
        <taxon>Pseudomonadaceae</taxon>
        <taxon>Pseudomonas</taxon>
    </lineage>
</organism>
<evidence type="ECO:0000259" key="1">
    <source>
        <dbReference type="Pfam" id="PF02492"/>
    </source>
</evidence>
<dbReference type="PANTHER" id="PTHR13748:SF46">
    <property type="entry name" value="ZINC CHAPERONE YEIR"/>
    <property type="match status" value="1"/>
</dbReference>
<dbReference type="Gene3D" id="3.40.50.300">
    <property type="entry name" value="P-loop containing nucleotide triphosphate hydrolases"/>
    <property type="match status" value="1"/>
</dbReference>
<protein>
    <submittedName>
        <fullName evidence="2">Cobalamin biosynthesis protein CobW</fullName>
    </submittedName>
</protein>
<dbReference type="EMBL" id="JAAOCA010000015">
    <property type="protein sequence ID" value="MBD1599680.1"/>
    <property type="molecule type" value="Genomic_DNA"/>
</dbReference>
<evidence type="ECO:0000313" key="3">
    <source>
        <dbReference type="Proteomes" id="UP000805841"/>
    </source>
</evidence>
<dbReference type="Pfam" id="PF02492">
    <property type="entry name" value="cobW"/>
    <property type="match status" value="1"/>
</dbReference>
<dbReference type="InterPro" id="IPR003495">
    <property type="entry name" value="CobW/HypB/UreG_nucleotide-bd"/>
</dbReference>
<feature type="domain" description="CobW/HypB/UreG nucleotide-binding" evidence="1">
    <location>
        <begin position="11"/>
        <end position="167"/>
    </location>
</feature>
<dbReference type="PANTHER" id="PTHR13748">
    <property type="entry name" value="COBW-RELATED"/>
    <property type="match status" value="1"/>
</dbReference>
<dbReference type="InterPro" id="IPR051316">
    <property type="entry name" value="Zinc-reg_GTPase_activator"/>
</dbReference>
<proteinExistence type="predicted"/>
<dbReference type="RefSeq" id="WP_190421319.1">
    <property type="nucleotide sequence ID" value="NZ_JAAOCA010000015.1"/>
</dbReference>
<comment type="caution">
    <text evidence="2">The sequence shown here is derived from an EMBL/GenBank/DDBJ whole genome shotgun (WGS) entry which is preliminary data.</text>
</comment>
<evidence type="ECO:0000313" key="2">
    <source>
        <dbReference type="EMBL" id="MBD1599680.1"/>
    </source>
</evidence>
<dbReference type="SUPFAM" id="SSF52540">
    <property type="entry name" value="P-loop containing nucleoside triphosphate hydrolases"/>
    <property type="match status" value="1"/>
</dbReference>
<keyword evidence="3" id="KW-1185">Reference proteome</keyword>
<gene>
    <name evidence="2" type="ORF">HAQ05_13320</name>
</gene>
<name>A0ABR7Z2H9_9PSED</name>
<dbReference type="Proteomes" id="UP000805841">
    <property type="component" value="Unassembled WGS sequence"/>
</dbReference>
<sequence>MNTKLSDITTHLIAGPLGAGKTSLVRHLLGQKPPGQRWAVLVNEFGQVGLDAALLACDSDGIAIGEVAGGCICCVNGAPFQVALARLLRKARPHQLFIEASGLGHPLPLLRQLQQPPWAGVLQVQPLVMLLEAAGGAVPAEGSADAYEAAGLVVINKTDLATPGDLAVARQRWSGRAYRCVSHGQLPYGALPLSRVPAVDNGQALPASLEWPAPLPPVPRVQTQQLAGYWSIGWQWPAASTLSTGALISCLRAWPWQRAKAVIHSRGGWLSLNARTPAELDWEPSQWRRDSRLELIFGAPQAWDELQAAVGACLSAQG</sequence>
<dbReference type="InterPro" id="IPR027417">
    <property type="entry name" value="P-loop_NTPase"/>
</dbReference>